<sequence>PTGDREEHFRSALNYFILAASGHRIRTVSRFKKSPQTDVISDYVRI</sequence>
<dbReference type="EMBL" id="LAZR01041392">
    <property type="protein sequence ID" value="KKL12106.1"/>
    <property type="molecule type" value="Genomic_DNA"/>
</dbReference>
<reference evidence="1" key="1">
    <citation type="journal article" date="2015" name="Nature">
        <title>Complex archaea that bridge the gap between prokaryotes and eukaryotes.</title>
        <authorList>
            <person name="Spang A."/>
            <person name="Saw J.H."/>
            <person name="Jorgensen S.L."/>
            <person name="Zaremba-Niedzwiedzka K."/>
            <person name="Martijn J."/>
            <person name="Lind A.E."/>
            <person name="van Eijk R."/>
            <person name="Schleper C."/>
            <person name="Guy L."/>
            <person name="Ettema T.J."/>
        </authorList>
    </citation>
    <scope>NUCLEOTIDE SEQUENCE</scope>
</reference>
<feature type="non-terminal residue" evidence="1">
    <location>
        <position position="1"/>
    </location>
</feature>
<name>A0A0F9D2S4_9ZZZZ</name>
<dbReference type="AlphaFoldDB" id="A0A0F9D2S4"/>
<protein>
    <submittedName>
        <fullName evidence="1">Uncharacterized protein</fullName>
    </submittedName>
</protein>
<comment type="caution">
    <text evidence="1">The sequence shown here is derived from an EMBL/GenBank/DDBJ whole genome shotgun (WGS) entry which is preliminary data.</text>
</comment>
<organism evidence="1">
    <name type="scientific">marine sediment metagenome</name>
    <dbReference type="NCBI Taxonomy" id="412755"/>
    <lineage>
        <taxon>unclassified sequences</taxon>
        <taxon>metagenomes</taxon>
        <taxon>ecological metagenomes</taxon>
    </lineage>
</organism>
<proteinExistence type="predicted"/>
<evidence type="ECO:0000313" key="1">
    <source>
        <dbReference type="EMBL" id="KKL12106.1"/>
    </source>
</evidence>
<accession>A0A0F9D2S4</accession>
<gene>
    <name evidence="1" type="ORF">LCGC14_2539120</name>
</gene>